<name>A0A9X2G4S5_9MICO</name>
<dbReference type="Proteomes" id="UP001139493">
    <property type="component" value="Unassembled WGS sequence"/>
</dbReference>
<keyword evidence="2" id="KW-1185">Reference proteome</keyword>
<gene>
    <name evidence="1" type="ORF">APR03_000597</name>
</gene>
<accession>A0A9X2G4S5</accession>
<evidence type="ECO:0000313" key="1">
    <source>
        <dbReference type="EMBL" id="MCP2263274.1"/>
    </source>
</evidence>
<reference evidence="1" key="1">
    <citation type="submission" date="2022-06" db="EMBL/GenBank/DDBJ databases">
        <title>Genomic Encyclopedia of Archaeal and Bacterial Type Strains, Phase II (KMG-II): from individual species to whole genera.</title>
        <authorList>
            <person name="Goeker M."/>
        </authorList>
    </citation>
    <scope>NUCLEOTIDE SEQUENCE</scope>
    <source>
        <strain evidence="1">DSM 26652</strain>
    </source>
</reference>
<protein>
    <submittedName>
        <fullName evidence="1">Conserved protein YukE</fullName>
    </submittedName>
</protein>
<dbReference type="InterPro" id="IPR036689">
    <property type="entry name" value="ESAT-6-like_sf"/>
</dbReference>
<sequence length="104" mass="11471">MSDIDGTTIRVGGDLAAAGSWLNQRADICSEELARLRGQLAPLQESWTESQAAEYYQALQQQWNVAADGLFGPEGVLGQIAQAMNVNWGNYSEAEWANTRSWQH</sequence>
<proteinExistence type="predicted"/>
<dbReference type="EMBL" id="JAMTCS010000001">
    <property type="protein sequence ID" value="MCP2263274.1"/>
    <property type="molecule type" value="Genomic_DNA"/>
</dbReference>
<organism evidence="1 2">
    <name type="scientific">Promicromonospora thailandica</name>
    <dbReference type="NCBI Taxonomy" id="765201"/>
    <lineage>
        <taxon>Bacteria</taxon>
        <taxon>Bacillati</taxon>
        <taxon>Actinomycetota</taxon>
        <taxon>Actinomycetes</taxon>
        <taxon>Micrococcales</taxon>
        <taxon>Promicromonosporaceae</taxon>
        <taxon>Promicromonospora</taxon>
    </lineage>
</organism>
<dbReference type="Gene3D" id="1.10.287.1060">
    <property type="entry name" value="ESAT-6-like"/>
    <property type="match status" value="1"/>
</dbReference>
<dbReference type="RefSeq" id="WP_253832604.1">
    <property type="nucleotide sequence ID" value="NZ_JAMTCS010000001.1"/>
</dbReference>
<evidence type="ECO:0000313" key="2">
    <source>
        <dbReference type="Proteomes" id="UP001139493"/>
    </source>
</evidence>
<comment type="caution">
    <text evidence="1">The sequence shown here is derived from an EMBL/GenBank/DDBJ whole genome shotgun (WGS) entry which is preliminary data.</text>
</comment>
<dbReference type="AlphaFoldDB" id="A0A9X2G4S5"/>
<dbReference type="SUPFAM" id="SSF140453">
    <property type="entry name" value="EsxAB dimer-like"/>
    <property type="match status" value="1"/>
</dbReference>